<dbReference type="EMBL" id="FWFD01000008">
    <property type="protein sequence ID" value="SLM85667.1"/>
    <property type="molecule type" value="Genomic_DNA"/>
</dbReference>
<keyword evidence="12" id="KW-1185">Reference proteome</keyword>
<dbReference type="Gene3D" id="1.10.10.10">
    <property type="entry name" value="Winged helix-like DNA-binding domain superfamily/Winged helix DNA-binding domain"/>
    <property type="match status" value="1"/>
</dbReference>
<name>A0A1X6WN31_9ENTE</name>
<dbReference type="Gene3D" id="3.30.1360.40">
    <property type="match status" value="1"/>
</dbReference>
<evidence type="ECO:0000256" key="5">
    <source>
        <dbReference type="ARBA" id="ARBA00023125"/>
    </source>
</evidence>
<keyword evidence="7" id="KW-0678">Repressor</keyword>
<dbReference type="PRINTS" id="PR01467">
    <property type="entry name" value="ARGREPRESSOR"/>
</dbReference>
<sequence length="150" mass="16817">MAKKKRQLLIKQIISQHQIESQQQLLDKLNESGIEATQATISRDIRELKIVKTHDTNGKIKYGVLPEKKIEPIDHLKEVFKEYVTQVTHVQVMNVINTSLGAANIVAADLDELSIPEIVGSLAGTDTIVLISRSEEDAKRLNGKFLSYLE</sequence>
<dbReference type="AlphaFoldDB" id="A0A1X6WN31"/>
<dbReference type="InterPro" id="IPR001669">
    <property type="entry name" value="Arg_repress"/>
</dbReference>
<evidence type="ECO:0000256" key="4">
    <source>
        <dbReference type="ARBA" id="ARBA00023015"/>
    </source>
</evidence>
<protein>
    <recommendedName>
        <fullName evidence="7 8">Arginine repressor</fullName>
    </recommendedName>
</protein>
<proteinExistence type="inferred from homology"/>
<dbReference type="RefSeq" id="WP_179203803.1">
    <property type="nucleotide sequence ID" value="NZ_FWFD01000008.1"/>
</dbReference>
<dbReference type="GO" id="GO:0005737">
    <property type="term" value="C:cytoplasm"/>
    <property type="evidence" value="ECO:0007669"/>
    <property type="project" value="UniProtKB-SubCell"/>
</dbReference>
<dbReference type="InterPro" id="IPR036388">
    <property type="entry name" value="WH-like_DNA-bd_sf"/>
</dbReference>
<dbReference type="InterPro" id="IPR036251">
    <property type="entry name" value="Arg_repress_C_sf"/>
</dbReference>
<dbReference type="GO" id="GO:0006526">
    <property type="term" value="P:L-arginine biosynthetic process"/>
    <property type="evidence" value="ECO:0007669"/>
    <property type="project" value="UniProtKB-UniPathway"/>
</dbReference>
<dbReference type="Pfam" id="PF02863">
    <property type="entry name" value="Arg_repressor_C"/>
    <property type="match status" value="1"/>
</dbReference>
<dbReference type="GO" id="GO:0003700">
    <property type="term" value="F:DNA-binding transcription factor activity"/>
    <property type="evidence" value="ECO:0007669"/>
    <property type="project" value="UniProtKB-UniRule"/>
</dbReference>
<accession>A0A1X6WN31</accession>
<organism evidence="11 12">
    <name type="scientific">Vagococcus fluvialis bH819</name>
    <dbReference type="NCBI Taxonomy" id="1255619"/>
    <lineage>
        <taxon>Bacteria</taxon>
        <taxon>Bacillati</taxon>
        <taxon>Bacillota</taxon>
        <taxon>Bacilli</taxon>
        <taxon>Lactobacillales</taxon>
        <taxon>Enterococcaceae</taxon>
        <taxon>Vagococcus</taxon>
    </lineage>
</organism>
<evidence type="ECO:0000256" key="7">
    <source>
        <dbReference type="HAMAP-Rule" id="MF_00173"/>
    </source>
</evidence>
<dbReference type="HAMAP" id="MF_00173">
    <property type="entry name" value="Arg_repressor"/>
    <property type="match status" value="1"/>
</dbReference>
<keyword evidence="4 7" id="KW-0805">Transcription regulation</keyword>
<dbReference type="PANTHER" id="PTHR34471">
    <property type="entry name" value="ARGININE REPRESSOR"/>
    <property type="match status" value="1"/>
</dbReference>
<keyword evidence="7" id="KW-0028">Amino-acid biosynthesis</keyword>
<keyword evidence="5 7" id="KW-0238">DNA-binding</keyword>
<dbReference type="GO" id="GO:1900079">
    <property type="term" value="P:regulation of arginine biosynthetic process"/>
    <property type="evidence" value="ECO:0007669"/>
    <property type="project" value="UniProtKB-UniRule"/>
</dbReference>
<dbReference type="InterPro" id="IPR020900">
    <property type="entry name" value="Arg_repress_DNA-bd"/>
</dbReference>
<dbReference type="Proteomes" id="UP000195918">
    <property type="component" value="Unassembled WGS sequence"/>
</dbReference>
<comment type="pathway">
    <text evidence="7">Amino-acid biosynthesis; L-arginine biosynthesis [regulation].</text>
</comment>
<evidence type="ECO:0000256" key="2">
    <source>
        <dbReference type="ARBA" id="ARBA00008316"/>
    </source>
</evidence>
<comment type="function">
    <text evidence="7">Regulates arginine biosynthesis genes.</text>
</comment>
<evidence type="ECO:0000259" key="10">
    <source>
        <dbReference type="Pfam" id="PF02863"/>
    </source>
</evidence>
<keyword evidence="7" id="KW-0055">Arginine biosynthesis</keyword>
<dbReference type="GO" id="GO:0034618">
    <property type="term" value="F:arginine binding"/>
    <property type="evidence" value="ECO:0007669"/>
    <property type="project" value="InterPro"/>
</dbReference>
<dbReference type="InterPro" id="IPR036390">
    <property type="entry name" value="WH_DNA-bd_sf"/>
</dbReference>
<feature type="domain" description="Arginine repressor DNA-binding" evidence="9">
    <location>
        <begin position="1"/>
        <end position="69"/>
    </location>
</feature>
<dbReference type="InterPro" id="IPR020899">
    <property type="entry name" value="Arg_repress_C"/>
</dbReference>
<evidence type="ECO:0000259" key="9">
    <source>
        <dbReference type="Pfam" id="PF01316"/>
    </source>
</evidence>
<dbReference type="NCBIfam" id="TIGR01529">
    <property type="entry name" value="argR_whole"/>
    <property type="match status" value="1"/>
</dbReference>
<dbReference type="SUPFAM" id="SSF55252">
    <property type="entry name" value="C-terminal domain of arginine repressor"/>
    <property type="match status" value="1"/>
</dbReference>
<gene>
    <name evidence="7" type="primary">argR</name>
    <name evidence="11" type="ORF">FM121_06165</name>
</gene>
<feature type="domain" description="Arginine repressor C-terminal" evidence="10">
    <location>
        <begin position="80"/>
        <end position="145"/>
    </location>
</feature>
<evidence type="ECO:0000256" key="1">
    <source>
        <dbReference type="ARBA" id="ARBA00004496"/>
    </source>
</evidence>
<evidence type="ECO:0000313" key="11">
    <source>
        <dbReference type="EMBL" id="SLM85667.1"/>
    </source>
</evidence>
<dbReference type="GO" id="GO:0051259">
    <property type="term" value="P:protein complex oligomerization"/>
    <property type="evidence" value="ECO:0007669"/>
    <property type="project" value="InterPro"/>
</dbReference>
<reference evidence="12" key="1">
    <citation type="submission" date="2017-02" db="EMBL/GenBank/DDBJ databases">
        <authorList>
            <person name="Dridi B."/>
        </authorList>
    </citation>
    <scope>NUCLEOTIDE SEQUENCE [LARGE SCALE GENOMIC DNA]</scope>
    <source>
        <strain evidence="12">bH819</strain>
    </source>
</reference>
<evidence type="ECO:0000256" key="8">
    <source>
        <dbReference type="NCBIfam" id="TIGR01529"/>
    </source>
</evidence>
<evidence type="ECO:0000256" key="6">
    <source>
        <dbReference type="ARBA" id="ARBA00023163"/>
    </source>
</evidence>
<keyword evidence="6 7" id="KW-0804">Transcription</keyword>
<dbReference type="Pfam" id="PF01316">
    <property type="entry name" value="Arg_repressor"/>
    <property type="match status" value="1"/>
</dbReference>
<dbReference type="PANTHER" id="PTHR34471:SF1">
    <property type="entry name" value="ARGININE REPRESSOR"/>
    <property type="match status" value="1"/>
</dbReference>
<evidence type="ECO:0000313" key="12">
    <source>
        <dbReference type="Proteomes" id="UP000195918"/>
    </source>
</evidence>
<comment type="similarity">
    <text evidence="2 7">Belongs to the ArgR family.</text>
</comment>
<dbReference type="UniPathway" id="UPA00068"/>
<comment type="subcellular location">
    <subcellularLocation>
        <location evidence="1 7">Cytoplasm</location>
    </subcellularLocation>
</comment>
<keyword evidence="3 7" id="KW-0963">Cytoplasm</keyword>
<dbReference type="SUPFAM" id="SSF46785">
    <property type="entry name" value="Winged helix' DNA-binding domain"/>
    <property type="match status" value="1"/>
</dbReference>
<dbReference type="GO" id="GO:0003677">
    <property type="term" value="F:DNA binding"/>
    <property type="evidence" value="ECO:0007669"/>
    <property type="project" value="UniProtKB-KW"/>
</dbReference>
<evidence type="ECO:0000256" key="3">
    <source>
        <dbReference type="ARBA" id="ARBA00022490"/>
    </source>
</evidence>